<dbReference type="InterPro" id="IPR038969">
    <property type="entry name" value="FEN"/>
</dbReference>
<evidence type="ECO:0000259" key="8">
    <source>
        <dbReference type="SMART" id="SM00475"/>
    </source>
</evidence>
<dbReference type="Gene3D" id="3.40.50.1010">
    <property type="entry name" value="5'-nuclease"/>
    <property type="match status" value="1"/>
</dbReference>
<keyword evidence="4" id="KW-0238">DNA-binding</keyword>
<dbReference type="InterPro" id="IPR036279">
    <property type="entry name" value="5-3_exonuclease_C_sf"/>
</dbReference>
<feature type="compositionally biased region" description="Low complexity" evidence="7">
    <location>
        <begin position="102"/>
        <end position="113"/>
    </location>
</feature>
<evidence type="ECO:0000256" key="5">
    <source>
        <dbReference type="ARBA" id="ARBA00049957"/>
    </source>
</evidence>
<dbReference type="CDD" id="cd09898">
    <property type="entry name" value="H3TH_53EXO"/>
    <property type="match status" value="1"/>
</dbReference>
<comment type="function">
    <text evidence="5">5'-3' exonuclease acting preferentially on double-stranded DNA.</text>
</comment>
<dbReference type="AlphaFoldDB" id="A0A1I1YPZ4"/>
<sequence>MPDGVPHRKRDKLGAVKSSVMLLDSAGIWFRSYYALPESLTAPDGTPVNAVRGFCDMLAKLLTERTPGRIVACLDNDWRPDFRVRALPSYKAHRVAEPAPETGTTADGTAGTDASEEAVPDTLEPQVPVILDLLAALGIDTAEAEGHEADDVIATLVAREDTDPIEVITGDRDLFQLVRESPTTCRVVYIGGGLAKAQDYGPVELAARYELPTENAGRAYAEMAMLRGDPSDGLPGVAGIGEKTAAKLITRFGSLTELRAAVDAGDQGLTKRNREKLSEAADYLDAAPTVVNTVSEAPVTHSLPSDALPRGTSPSSAGLATAVDLDRVRGLQQEWGLGSTVDRLLDALRG</sequence>
<organism evidence="9 10">
    <name type="scientific">Actinopolyspora alba</name>
    <dbReference type="NCBI Taxonomy" id="673379"/>
    <lineage>
        <taxon>Bacteria</taxon>
        <taxon>Bacillati</taxon>
        <taxon>Actinomycetota</taxon>
        <taxon>Actinomycetes</taxon>
        <taxon>Actinopolysporales</taxon>
        <taxon>Actinopolysporaceae</taxon>
        <taxon>Actinopolyspora</taxon>
        <taxon>Actinopolyspora alba group</taxon>
    </lineage>
</organism>
<reference evidence="10" key="1">
    <citation type="submission" date="2016-10" db="EMBL/GenBank/DDBJ databases">
        <authorList>
            <person name="Varghese N."/>
            <person name="Submissions S."/>
        </authorList>
    </citation>
    <scope>NUCLEOTIDE SEQUENCE [LARGE SCALE GENOMIC DNA]</scope>
    <source>
        <strain evidence="10">DSM 45004</strain>
    </source>
</reference>
<dbReference type="SMART" id="SM00475">
    <property type="entry name" value="53EXOc"/>
    <property type="match status" value="1"/>
</dbReference>
<dbReference type="Proteomes" id="UP000198716">
    <property type="component" value="Unassembled WGS sequence"/>
</dbReference>
<evidence type="ECO:0000256" key="6">
    <source>
        <dbReference type="ARBA" id="ARBA00050026"/>
    </source>
</evidence>
<keyword evidence="10" id="KW-1185">Reference proteome</keyword>
<dbReference type="Pfam" id="PF02739">
    <property type="entry name" value="5_3_exonuc_N"/>
    <property type="match status" value="1"/>
</dbReference>
<dbReference type="InterPro" id="IPR020046">
    <property type="entry name" value="5-3_exonucl_a-hlix_arch_N"/>
</dbReference>
<evidence type="ECO:0000256" key="4">
    <source>
        <dbReference type="ARBA" id="ARBA00023125"/>
    </source>
</evidence>
<evidence type="ECO:0000256" key="7">
    <source>
        <dbReference type="SAM" id="MobiDB-lite"/>
    </source>
</evidence>
<dbReference type="SUPFAM" id="SSF88723">
    <property type="entry name" value="PIN domain-like"/>
    <property type="match status" value="1"/>
</dbReference>
<dbReference type="CDD" id="cd09859">
    <property type="entry name" value="PIN_53EXO"/>
    <property type="match status" value="1"/>
</dbReference>
<keyword evidence="3 9" id="KW-0269">Exonuclease</keyword>
<dbReference type="InterPro" id="IPR002421">
    <property type="entry name" value="5-3_exonuclease"/>
</dbReference>
<dbReference type="GO" id="GO:0017108">
    <property type="term" value="F:5'-flap endonuclease activity"/>
    <property type="evidence" value="ECO:0007669"/>
    <property type="project" value="InterPro"/>
</dbReference>
<protein>
    <recommendedName>
        <fullName evidence="6">5'-3' exonuclease</fullName>
    </recommendedName>
</protein>
<keyword evidence="2" id="KW-0378">Hydrolase</keyword>
<dbReference type="GO" id="GO:0008409">
    <property type="term" value="F:5'-3' exonuclease activity"/>
    <property type="evidence" value="ECO:0007669"/>
    <property type="project" value="InterPro"/>
</dbReference>
<evidence type="ECO:0000313" key="10">
    <source>
        <dbReference type="Proteomes" id="UP000198716"/>
    </source>
</evidence>
<dbReference type="EMBL" id="FOMZ01000009">
    <property type="protein sequence ID" value="SFE21519.1"/>
    <property type="molecule type" value="Genomic_DNA"/>
</dbReference>
<dbReference type="Gene3D" id="1.10.150.20">
    <property type="entry name" value="5' to 3' exonuclease, C-terminal subdomain"/>
    <property type="match status" value="1"/>
</dbReference>
<evidence type="ECO:0000256" key="1">
    <source>
        <dbReference type="ARBA" id="ARBA00022722"/>
    </source>
</evidence>
<dbReference type="GO" id="GO:0003677">
    <property type="term" value="F:DNA binding"/>
    <property type="evidence" value="ECO:0007669"/>
    <property type="project" value="UniProtKB-KW"/>
</dbReference>
<dbReference type="GO" id="GO:0033567">
    <property type="term" value="P:DNA replication, Okazaki fragment processing"/>
    <property type="evidence" value="ECO:0007669"/>
    <property type="project" value="InterPro"/>
</dbReference>
<gene>
    <name evidence="9" type="ORF">SAMN04487819_109156</name>
</gene>
<dbReference type="Pfam" id="PF01367">
    <property type="entry name" value="5_3_exonuc"/>
    <property type="match status" value="1"/>
</dbReference>
<feature type="region of interest" description="Disordered" evidence="7">
    <location>
        <begin position="95"/>
        <end position="115"/>
    </location>
</feature>
<dbReference type="SMART" id="SM00279">
    <property type="entry name" value="HhH2"/>
    <property type="match status" value="1"/>
</dbReference>
<accession>A0A1I1YPZ4</accession>
<evidence type="ECO:0000313" key="9">
    <source>
        <dbReference type="EMBL" id="SFE21519.1"/>
    </source>
</evidence>
<dbReference type="InterPro" id="IPR008918">
    <property type="entry name" value="HhH2"/>
</dbReference>
<dbReference type="SUPFAM" id="SSF47807">
    <property type="entry name" value="5' to 3' exonuclease, C-terminal subdomain"/>
    <property type="match status" value="1"/>
</dbReference>
<dbReference type="InterPro" id="IPR029060">
    <property type="entry name" value="PIN-like_dom_sf"/>
</dbReference>
<evidence type="ECO:0000256" key="3">
    <source>
        <dbReference type="ARBA" id="ARBA00022839"/>
    </source>
</evidence>
<keyword evidence="1" id="KW-0540">Nuclease</keyword>
<dbReference type="InterPro" id="IPR020045">
    <property type="entry name" value="DNA_polI_H3TH"/>
</dbReference>
<proteinExistence type="predicted"/>
<dbReference type="PANTHER" id="PTHR42646:SF2">
    <property type="entry name" value="5'-3' EXONUCLEASE FAMILY PROTEIN"/>
    <property type="match status" value="1"/>
</dbReference>
<name>A0A1I1YPZ4_9ACTN</name>
<dbReference type="PANTHER" id="PTHR42646">
    <property type="entry name" value="FLAP ENDONUCLEASE XNI"/>
    <property type="match status" value="1"/>
</dbReference>
<feature type="domain" description="5'-3' exonuclease" evidence="8">
    <location>
        <begin position="16"/>
        <end position="309"/>
    </location>
</feature>
<evidence type="ECO:0000256" key="2">
    <source>
        <dbReference type="ARBA" id="ARBA00022801"/>
    </source>
</evidence>